<dbReference type="PATRIC" id="fig|451.8.peg.1786"/>
<dbReference type="RefSeq" id="WP_045100592.1">
    <property type="nucleotide sequence ID" value="NZ_CP020614.1"/>
</dbReference>
<keyword evidence="5" id="KW-1185">Reference proteome</keyword>
<accession>A0A098GDG9</accession>
<protein>
    <submittedName>
        <fullName evidence="2">Putative Type IV pilin</fullName>
    </submittedName>
    <submittedName>
        <fullName evidence="3">Type IV pilus assembly protein PilE</fullName>
    </submittedName>
</protein>
<gene>
    <name evidence="2" type="ORF">LMI_1207</name>
    <name evidence="3" type="ORF">SAMN02982997_00099</name>
</gene>
<name>A0A098GDG9_LEGMI</name>
<reference evidence="2" key="1">
    <citation type="submission" date="2014-09" db="EMBL/GenBank/DDBJ databases">
        <authorList>
            <person name="GOMEZ-VALERO Laura"/>
        </authorList>
    </citation>
    <scope>NUCLEOTIDE SEQUENCE</scope>
    <source>
        <strain evidence="2">ATCC33218</strain>
    </source>
</reference>
<evidence type="ECO:0000313" key="2">
    <source>
        <dbReference type="EMBL" id="CEG60519.1"/>
    </source>
</evidence>
<dbReference type="InterPro" id="IPR031982">
    <property type="entry name" value="PilE-like"/>
</dbReference>
<dbReference type="NCBIfam" id="TIGR02532">
    <property type="entry name" value="IV_pilin_GFxxxE"/>
    <property type="match status" value="1"/>
</dbReference>
<evidence type="ECO:0000313" key="4">
    <source>
        <dbReference type="Proteomes" id="UP000032414"/>
    </source>
</evidence>
<dbReference type="Gene3D" id="3.30.700.10">
    <property type="entry name" value="Glycoprotein, Type 4 Pilin"/>
    <property type="match status" value="1"/>
</dbReference>
<dbReference type="EMBL" id="LN614830">
    <property type="protein sequence ID" value="CEG60519.1"/>
    <property type="molecule type" value="Genomic_DNA"/>
</dbReference>
<dbReference type="InterPro" id="IPR012902">
    <property type="entry name" value="N_methyl_site"/>
</dbReference>
<dbReference type="OrthoDB" id="5296638at2"/>
<keyword evidence="1" id="KW-0812">Transmembrane</keyword>
<feature type="transmembrane region" description="Helical" evidence="1">
    <location>
        <begin position="6"/>
        <end position="29"/>
    </location>
</feature>
<keyword evidence="1" id="KW-1133">Transmembrane helix</keyword>
<dbReference type="STRING" id="451.B6N58_09480"/>
<keyword evidence="1" id="KW-0472">Membrane</keyword>
<dbReference type="KEGG" id="tmc:LMI_1207"/>
<dbReference type="Proteomes" id="UP000182998">
    <property type="component" value="Unassembled WGS sequence"/>
</dbReference>
<dbReference type="Pfam" id="PF16732">
    <property type="entry name" value="ComP_DUS"/>
    <property type="match status" value="1"/>
</dbReference>
<dbReference type="EMBL" id="FMVN01000001">
    <property type="protein sequence ID" value="SCX80510.1"/>
    <property type="molecule type" value="Genomic_DNA"/>
</dbReference>
<organism evidence="2 4">
    <name type="scientific">Legionella micdadei</name>
    <name type="common">Tatlockia micdadei</name>
    <dbReference type="NCBI Taxonomy" id="451"/>
    <lineage>
        <taxon>Bacteria</taxon>
        <taxon>Pseudomonadati</taxon>
        <taxon>Pseudomonadota</taxon>
        <taxon>Gammaproteobacteria</taxon>
        <taxon>Legionellales</taxon>
        <taxon>Legionellaceae</taxon>
        <taxon>Legionella</taxon>
    </lineage>
</organism>
<dbReference type="HOGENOM" id="CLU_091705_6_0_6"/>
<evidence type="ECO:0000256" key="1">
    <source>
        <dbReference type="SAM" id="Phobius"/>
    </source>
</evidence>
<dbReference type="AlphaFoldDB" id="A0A098GDG9"/>
<sequence>MANKGFSFIELMAVILIISIIAVFVYPSYRHLITKARRIDGQTALLELANRMEEYYSRAHTYRGATIASSGFNDILSTSSSDQNWYHLKIIEQTDTYFNLHAIPAGAQATADTLCQTFTFNSLGIKGITSGPGGLPLGNSSQCW</sequence>
<dbReference type="Pfam" id="PF07963">
    <property type="entry name" value="N_methyl"/>
    <property type="match status" value="1"/>
</dbReference>
<dbReference type="GO" id="GO:0043683">
    <property type="term" value="P:type IV pilus assembly"/>
    <property type="evidence" value="ECO:0007669"/>
    <property type="project" value="InterPro"/>
</dbReference>
<dbReference type="Proteomes" id="UP000032414">
    <property type="component" value="Chromosome I"/>
</dbReference>
<evidence type="ECO:0000313" key="5">
    <source>
        <dbReference type="Proteomes" id="UP000182998"/>
    </source>
</evidence>
<reference evidence="4" key="2">
    <citation type="submission" date="2014-09" db="EMBL/GenBank/DDBJ databases">
        <authorList>
            <person name="Gomez-Valero L."/>
        </authorList>
    </citation>
    <scope>NUCLEOTIDE SEQUENCE [LARGE SCALE GENOMIC DNA]</scope>
    <source>
        <strain evidence="4">ATCC33218</strain>
    </source>
</reference>
<dbReference type="InterPro" id="IPR045584">
    <property type="entry name" value="Pilin-like"/>
</dbReference>
<proteinExistence type="predicted"/>
<evidence type="ECO:0000313" key="3">
    <source>
        <dbReference type="EMBL" id="SCX80510.1"/>
    </source>
</evidence>
<dbReference type="SUPFAM" id="SSF54523">
    <property type="entry name" value="Pili subunits"/>
    <property type="match status" value="1"/>
</dbReference>
<reference evidence="3 5" key="3">
    <citation type="submission" date="2016-10" db="EMBL/GenBank/DDBJ databases">
        <authorList>
            <person name="Varghese N."/>
            <person name="Submissions S."/>
        </authorList>
    </citation>
    <scope>NUCLEOTIDE SEQUENCE [LARGE SCALE GENOMIC DNA]</scope>
    <source>
        <strain evidence="3 5">ATCC 33218</strain>
    </source>
</reference>